<feature type="domain" description="Cadherin-like beta-sandwich-like" evidence="2">
    <location>
        <begin position="269"/>
        <end position="353"/>
    </location>
</feature>
<comment type="caution">
    <text evidence="3">The sequence shown here is derived from an EMBL/GenBank/DDBJ whole genome shotgun (WGS) entry which is preliminary data.</text>
</comment>
<sequence>MILNKSIKLVLAGAVIGFANVSIYPVNFSSAEEVVSSESTTQLQTLRIEEFQLEETFSSSKKAYTALVTSDIHSMTLLLEAKEESASITVNGKAVVSGEKSSFSLNAKENLFTIIVANGSEVSSYTITVSRAQNDNIQLADLVLSSGDLVFNPAVTNYHLKVDNETSNITVYAKAASDTAKVEINGTKATSKGLSVDIPVGSTTITIIVTAENGNKKTYQITITREEPLPKTPTQPITTEASSRMSQSQVGSLPATNSGNAHIETTANLDSLTVSNGTWNKSFTSDQYTYHLAVGNDVTNVSITAKAEESNAEITIDESDISSSSDITIKNQEKTVISVVVTNDDERKTYVLVFDKDIEKEEDTVDTDVIESLSATEDFSSDKIDLQLEREQPNDNSVLKPTDSRSLWQRILAFFGL</sequence>
<keyword evidence="4" id="KW-1185">Reference proteome</keyword>
<evidence type="ECO:0000313" key="3">
    <source>
        <dbReference type="EMBL" id="GIN62461.1"/>
    </source>
</evidence>
<dbReference type="EMBL" id="BORC01000003">
    <property type="protein sequence ID" value="GIN62461.1"/>
    <property type="molecule type" value="Genomic_DNA"/>
</dbReference>
<feature type="domain" description="Cadherin-like beta-sandwich-like" evidence="2">
    <location>
        <begin position="140"/>
        <end position="226"/>
    </location>
</feature>
<name>A0A919WIR4_9BACI</name>
<organism evidence="3 4">
    <name type="scientific">Robertmurraya siralis</name>
    <dbReference type="NCBI Taxonomy" id="77777"/>
    <lineage>
        <taxon>Bacteria</taxon>
        <taxon>Bacillati</taxon>
        <taxon>Bacillota</taxon>
        <taxon>Bacilli</taxon>
        <taxon>Bacillales</taxon>
        <taxon>Bacillaceae</taxon>
        <taxon>Robertmurraya</taxon>
    </lineage>
</organism>
<accession>A0A919WIR4</accession>
<gene>
    <name evidence="3" type="ORF">J27TS8_24540</name>
</gene>
<dbReference type="RefSeq" id="WP_095310563.1">
    <property type="nucleotide sequence ID" value="NZ_BORC01000003.1"/>
</dbReference>
<reference evidence="3" key="1">
    <citation type="submission" date="2021-03" db="EMBL/GenBank/DDBJ databases">
        <title>Antimicrobial resistance genes in bacteria isolated from Japanese honey, and their potential for conferring macrolide and lincosamide resistance in the American foulbrood pathogen Paenibacillus larvae.</title>
        <authorList>
            <person name="Okamoto M."/>
            <person name="Kumagai M."/>
            <person name="Kanamori H."/>
            <person name="Takamatsu D."/>
        </authorList>
    </citation>
    <scope>NUCLEOTIDE SEQUENCE</scope>
    <source>
        <strain evidence="3">J27TS8</strain>
    </source>
</reference>
<evidence type="ECO:0000259" key="2">
    <source>
        <dbReference type="Pfam" id="PF12733"/>
    </source>
</evidence>
<dbReference type="Proteomes" id="UP000682111">
    <property type="component" value="Unassembled WGS sequence"/>
</dbReference>
<proteinExistence type="predicted"/>
<dbReference type="InterPro" id="IPR025883">
    <property type="entry name" value="Cadherin-like_domain"/>
</dbReference>
<feature type="region of interest" description="Disordered" evidence="1">
    <location>
        <begin position="229"/>
        <end position="256"/>
    </location>
</feature>
<feature type="domain" description="Cadherin-like beta-sandwich-like" evidence="2">
    <location>
        <begin position="48"/>
        <end position="131"/>
    </location>
</feature>
<feature type="compositionally biased region" description="Polar residues" evidence="1">
    <location>
        <begin position="232"/>
        <end position="256"/>
    </location>
</feature>
<dbReference type="AlphaFoldDB" id="A0A919WIR4"/>
<dbReference type="Pfam" id="PF12733">
    <property type="entry name" value="Cadherin-like"/>
    <property type="match status" value="3"/>
</dbReference>
<evidence type="ECO:0000313" key="4">
    <source>
        <dbReference type="Proteomes" id="UP000682111"/>
    </source>
</evidence>
<protein>
    <recommendedName>
        <fullName evidence="2">Cadherin-like beta-sandwich-like domain-containing protein</fullName>
    </recommendedName>
</protein>
<evidence type="ECO:0000256" key="1">
    <source>
        <dbReference type="SAM" id="MobiDB-lite"/>
    </source>
</evidence>